<dbReference type="EMBL" id="CABPSN010000009">
    <property type="protein sequence ID" value="VVE49576.1"/>
    <property type="molecule type" value="Genomic_DNA"/>
</dbReference>
<dbReference type="InterPro" id="IPR041561">
    <property type="entry name" value="PglD_N"/>
</dbReference>
<evidence type="ECO:0000313" key="9">
    <source>
        <dbReference type="Proteomes" id="UP000366819"/>
    </source>
</evidence>
<evidence type="ECO:0000256" key="1">
    <source>
        <dbReference type="ARBA" id="ARBA00007274"/>
    </source>
</evidence>
<feature type="binding site" evidence="6">
    <location>
        <position position="69"/>
    </location>
    <ligand>
        <name>substrate</name>
    </ligand>
</feature>
<dbReference type="EC" id="2.3.1.-" evidence="8"/>
<keyword evidence="2 8" id="KW-0808">Transferase</keyword>
<dbReference type="PANTHER" id="PTHR43300">
    <property type="entry name" value="ACETYLTRANSFERASE"/>
    <property type="match status" value="1"/>
</dbReference>
<dbReference type="PANTHER" id="PTHR43300:SF7">
    <property type="entry name" value="UDP-N-ACETYLBACILLOSAMINE N-ACETYLTRANSFERASE"/>
    <property type="match status" value="1"/>
</dbReference>
<feature type="domain" description="PglD N-terminal" evidence="7">
    <location>
        <begin position="2"/>
        <end position="81"/>
    </location>
</feature>
<name>A0A5E4YL45_9BURK</name>
<dbReference type="InterPro" id="IPR011004">
    <property type="entry name" value="Trimer_LpxA-like_sf"/>
</dbReference>
<evidence type="ECO:0000313" key="8">
    <source>
        <dbReference type="EMBL" id="VVE49576.1"/>
    </source>
</evidence>
<dbReference type="PROSITE" id="PS00101">
    <property type="entry name" value="HEXAPEP_TRANSFERASES"/>
    <property type="match status" value="1"/>
</dbReference>
<evidence type="ECO:0000256" key="5">
    <source>
        <dbReference type="PIRSR" id="PIRSR620019-1"/>
    </source>
</evidence>
<keyword evidence="4 8" id="KW-0012">Acyltransferase</keyword>
<dbReference type="InterPro" id="IPR020019">
    <property type="entry name" value="AcTrfase_PglD-like"/>
</dbReference>
<keyword evidence="3" id="KW-0677">Repeat</keyword>
<dbReference type="InterPro" id="IPR050179">
    <property type="entry name" value="Trans_hexapeptide_repeat"/>
</dbReference>
<dbReference type="Pfam" id="PF00132">
    <property type="entry name" value="Hexapep"/>
    <property type="match status" value="1"/>
</dbReference>
<dbReference type="InterPro" id="IPR001451">
    <property type="entry name" value="Hexapep"/>
</dbReference>
<keyword evidence="9" id="KW-1185">Reference proteome</keyword>
<dbReference type="Proteomes" id="UP000366819">
    <property type="component" value="Unassembled WGS sequence"/>
</dbReference>
<evidence type="ECO:0000259" key="7">
    <source>
        <dbReference type="Pfam" id="PF17836"/>
    </source>
</evidence>
<dbReference type="NCBIfam" id="TIGR03570">
    <property type="entry name" value="NeuD_NnaD"/>
    <property type="match status" value="1"/>
</dbReference>
<dbReference type="OrthoDB" id="9794407at2"/>
<evidence type="ECO:0000256" key="3">
    <source>
        <dbReference type="ARBA" id="ARBA00022737"/>
    </source>
</evidence>
<feature type="active site" description="Proton acceptor" evidence="5">
    <location>
        <position position="136"/>
    </location>
</feature>
<proteinExistence type="inferred from homology"/>
<reference evidence="8 9" key="1">
    <citation type="submission" date="2019-08" db="EMBL/GenBank/DDBJ databases">
        <authorList>
            <person name="Peeters C."/>
        </authorList>
    </citation>
    <scope>NUCLEOTIDE SEQUENCE [LARGE SCALE GENOMIC DNA]</scope>
    <source>
        <strain evidence="8 9">LMG 31011</strain>
    </source>
</reference>
<evidence type="ECO:0000256" key="2">
    <source>
        <dbReference type="ARBA" id="ARBA00022679"/>
    </source>
</evidence>
<organism evidence="8 9">
    <name type="scientific">Pandoraea aquatica</name>
    <dbReference type="NCBI Taxonomy" id="2508290"/>
    <lineage>
        <taxon>Bacteria</taxon>
        <taxon>Pseudomonadati</taxon>
        <taxon>Pseudomonadota</taxon>
        <taxon>Betaproteobacteria</taxon>
        <taxon>Burkholderiales</taxon>
        <taxon>Burkholderiaceae</taxon>
        <taxon>Pandoraea</taxon>
    </lineage>
</organism>
<dbReference type="Pfam" id="PF17836">
    <property type="entry name" value="PglD_N"/>
    <property type="match status" value="1"/>
</dbReference>
<dbReference type="Gene3D" id="2.160.10.10">
    <property type="entry name" value="Hexapeptide repeat proteins"/>
    <property type="match status" value="1"/>
</dbReference>
<protein>
    <submittedName>
        <fullName evidence="8">Acetyltransferase EpsM</fullName>
        <ecNumber evidence="8">2.3.1.-</ecNumber>
    </submittedName>
</protein>
<dbReference type="AlphaFoldDB" id="A0A5E4YL45"/>
<comment type="similarity">
    <text evidence="1">Belongs to the transferase hexapeptide repeat family.</text>
</comment>
<dbReference type="SUPFAM" id="SSF51161">
    <property type="entry name" value="Trimeric LpxA-like enzymes"/>
    <property type="match status" value="1"/>
</dbReference>
<evidence type="ECO:0000256" key="4">
    <source>
        <dbReference type="ARBA" id="ARBA00023315"/>
    </source>
</evidence>
<gene>
    <name evidence="8" type="primary">epsM</name>
    <name evidence="8" type="ORF">PAQ31011_04621</name>
</gene>
<accession>A0A5E4YL45</accession>
<dbReference type="CDD" id="cd03360">
    <property type="entry name" value="LbH_AT_putative"/>
    <property type="match status" value="1"/>
</dbReference>
<feature type="binding site" evidence="6">
    <location>
        <position position="145"/>
    </location>
    <ligand>
        <name>acetyl-CoA</name>
        <dbReference type="ChEBI" id="CHEBI:57288"/>
    </ligand>
</feature>
<dbReference type="Gene3D" id="3.40.50.20">
    <property type="match status" value="1"/>
</dbReference>
<sequence>MRLVFVGGGGHCRSCIDAAERAQIGIAGVVDPDARADVLGYPVLGDDTWIDTHVSDGEFAFLVSVGTTGSAAIRRRIFEHLRRLNATIATLVSATAVVSRHATVGEGTVVLERAVVNANARVGANCIINTAALIEHDARIGDHTHVSTGALINGNVVIGQGCMIGSGAVIRHGVRIADGVVVGAGATVLADIDAAGTWVGTPARRMK</sequence>
<evidence type="ECO:0000256" key="6">
    <source>
        <dbReference type="PIRSR" id="PIRSR620019-2"/>
    </source>
</evidence>
<dbReference type="InterPro" id="IPR018357">
    <property type="entry name" value="Hexapep_transf_CS"/>
</dbReference>
<dbReference type="GO" id="GO:0016746">
    <property type="term" value="F:acyltransferase activity"/>
    <property type="evidence" value="ECO:0007669"/>
    <property type="project" value="UniProtKB-KW"/>
</dbReference>
<feature type="site" description="Increases basicity of active site His" evidence="5">
    <location>
        <position position="137"/>
    </location>
</feature>